<keyword evidence="2" id="KW-0560">Oxidoreductase</keyword>
<dbReference type="PROSITE" id="PS00061">
    <property type="entry name" value="ADH_SHORT"/>
    <property type="match status" value="1"/>
</dbReference>
<keyword evidence="4" id="KW-1185">Reference proteome</keyword>
<organism evidence="3 4">
    <name type="scientific">Tenebrionibacter intestinalis</name>
    <dbReference type="NCBI Taxonomy" id="2799638"/>
    <lineage>
        <taxon>Bacteria</taxon>
        <taxon>Pseudomonadati</taxon>
        <taxon>Pseudomonadota</taxon>
        <taxon>Gammaproteobacteria</taxon>
        <taxon>Enterobacterales</taxon>
        <taxon>Enterobacteriaceae</taxon>
        <taxon>Tenebrionibacter/Tenebrionicola group</taxon>
        <taxon>Tenebrionibacter</taxon>
    </lineage>
</organism>
<comment type="caution">
    <text evidence="3">The sequence shown here is derived from an EMBL/GenBank/DDBJ whole genome shotgun (WGS) entry which is preliminary data.</text>
</comment>
<accession>A0A8K0V4C5</accession>
<evidence type="ECO:0000313" key="3">
    <source>
        <dbReference type="EMBL" id="MBK4715461.1"/>
    </source>
</evidence>
<dbReference type="InterPro" id="IPR050259">
    <property type="entry name" value="SDR"/>
</dbReference>
<dbReference type="Gene3D" id="3.40.50.720">
    <property type="entry name" value="NAD(P)-binding Rossmann-like Domain"/>
    <property type="match status" value="1"/>
</dbReference>
<reference evidence="3" key="1">
    <citation type="submission" date="2021-01" db="EMBL/GenBank/DDBJ databases">
        <title>Intestinitalea alba gen. nov., sp. nov., a novel genus of the family Enterobacteriaceae, isolated from the gut of the plastic-eating mealworm Tenebrio molitor L.</title>
        <authorList>
            <person name="Yang Y."/>
        </authorList>
    </citation>
    <scope>NUCLEOTIDE SEQUENCE</scope>
    <source>
        <strain evidence="3">BIT-L3</strain>
    </source>
</reference>
<dbReference type="PANTHER" id="PTHR42879">
    <property type="entry name" value="3-OXOACYL-(ACYL-CARRIER-PROTEIN) REDUCTASE"/>
    <property type="match status" value="1"/>
</dbReference>
<gene>
    <name evidence="3" type="ORF">JJB97_08975</name>
</gene>
<evidence type="ECO:0000313" key="4">
    <source>
        <dbReference type="Proteomes" id="UP000659047"/>
    </source>
</evidence>
<dbReference type="AlphaFoldDB" id="A0A8K0V4C5"/>
<dbReference type="PANTHER" id="PTHR42879:SF2">
    <property type="entry name" value="3-OXOACYL-[ACYL-CARRIER-PROTEIN] REDUCTASE FABG"/>
    <property type="match status" value="1"/>
</dbReference>
<dbReference type="EMBL" id="JAEPBH010000019">
    <property type="protein sequence ID" value="MBK4715461.1"/>
    <property type="molecule type" value="Genomic_DNA"/>
</dbReference>
<dbReference type="PRINTS" id="PR00081">
    <property type="entry name" value="GDHRDH"/>
</dbReference>
<protein>
    <submittedName>
        <fullName evidence="3">SDR family oxidoreductase</fullName>
    </submittedName>
</protein>
<proteinExistence type="inferred from homology"/>
<comment type="similarity">
    <text evidence="1">Belongs to the short-chain dehydrogenases/reductases (SDR) family.</text>
</comment>
<dbReference type="Pfam" id="PF13561">
    <property type="entry name" value="adh_short_C2"/>
    <property type="match status" value="1"/>
</dbReference>
<dbReference type="RefSeq" id="WP_238713687.1">
    <property type="nucleotide sequence ID" value="NZ_JAEPBH010000019.1"/>
</dbReference>
<dbReference type="GO" id="GO:0032787">
    <property type="term" value="P:monocarboxylic acid metabolic process"/>
    <property type="evidence" value="ECO:0007669"/>
    <property type="project" value="UniProtKB-ARBA"/>
</dbReference>
<dbReference type="InterPro" id="IPR036291">
    <property type="entry name" value="NAD(P)-bd_dom_sf"/>
</dbReference>
<dbReference type="InterPro" id="IPR002347">
    <property type="entry name" value="SDR_fam"/>
</dbReference>
<evidence type="ECO:0000256" key="1">
    <source>
        <dbReference type="ARBA" id="ARBA00006484"/>
    </source>
</evidence>
<dbReference type="Proteomes" id="UP000659047">
    <property type="component" value="Unassembled WGS sequence"/>
</dbReference>
<dbReference type="PRINTS" id="PR00080">
    <property type="entry name" value="SDRFAMILY"/>
</dbReference>
<dbReference type="SUPFAM" id="SSF51735">
    <property type="entry name" value="NAD(P)-binding Rossmann-fold domains"/>
    <property type="match status" value="1"/>
</dbReference>
<dbReference type="FunFam" id="3.40.50.720:FF:000173">
    <property type="entry name" value="3-oxoacyl-[acyl-carrier protein] reductase"/>
    <property type="match status" value="1"/>
</dbReference>
<sequence>MEELKQSKKILVTGGSRGIGSGIVEILAKQGYHVIFTYNSSEASAHQLKENLLNQGFNSDYFRCDVSSYDSVSCFCEYFLKEFGPPYGIVYNAGIALDNLHFNTKVEEWKTIIDTNLNSIFYFNKHLLSTMLVGGGTIITISSVTAERGNPGQVCYGASKAALKGLTKSLAKEVGRFNVRVNSIAPGFINTDMLNFISNKELKYIRREIPLGRIGHPSDVGFLVGYLMSKEAEYITGQTIIIDGGLSI</sequence>
<name>A0A8K0V4C5_9ENTR</name>
<dbReference type="InterPro" id="IPR020904">
    <property type="entry name" value="Sc_DH/Rdtase_CS"/>
</dbReference>
<evidence type="ECO:0000256" key="2">
    <source>
        <dbReference type="ARBA" id="ARBA00023002"/>
    </source>
</evidence>
<dbReference type="GO" id="GO:0016491">
    <property type="term" value="F:oxidoreductase activity"/>
    <property type="evidence" value="ECO:0007669"/>
    <property type="project" value="UniProtKB-KW"/>
</dbReference>